<dbReference type="PROSITE" id="PS50893">
    <property type="entry name" value="ABC_TRANSPORTER_2"/>
    <property type="match status" value="1"/>
</dbReference>
<dbReference type="Gene3D" id="3.40.50.300">
    <property type="entry name" value="P-loop containing nucleotide triphosphate hydrolases"/>
    <property type="match status" value="1"/>
</dbReference>
<dbReference type="EMBL" id="CP030050">
    <property type="protein sequence ID" value="QOZ68265.1"/>
    <property type="molecule type" value="Genomic_DNA"/>
</dbReference>
<evidence type="ECO:0000256" key="3">
    <source>
        <dbReference type="ARBA" id="ARBA00022741"/>
    </source>
</evidence>
<evidence type="ECO:0000259" key="6">
    <source>
        <dbReference type="PROSITE" id="PS50893"/>
    </source>
</evidence>
<dbReference type="InterPro" id="IPR050086">
    <property type="entry name" value="MetN_ABC_transporter-like"/>
</dbReference>
<proteinExistence type="inferred from homology"/>
<dbReference type="FunFam" id="3.40.50.300:FF:000020">
    <property type="entry name" value="Amino acid ABC transporter ATP-binding component"/>
    <property type="match status" value="1"/>
</dbReference>
<keyword evidence="3" id="KW-0547">Nucleotide-binding</keyword>
<dbReference type="InterPro" id="IPR030679">
    <property type="entry name" value="ABC_ATPase_HisP-typ"/>
</dbReference>
<dbReference type="PANTHER" id="PTHR43166">
    <property type="entry name" value="AMINO ACID IMPORT ATP-BINDING PROTEIN"/>
    <property type="match status" value="1"/>
</dbReference>
<evidence type="ECO:0000256" key="4">
    <source>
        <dbReference type="ARBA" id="ARBA00022840"/>
    </source>
</evidence>
<keyword evidence="2" id="KW-0813">Transport</keyword>
<dbReference type="PANTHER" id="PTHR43166:SF4">
    <property type="entry name" value="PHOSPHONATES IMPORT ATP-BINDING PROTEIN PHNC"/>
    <property type="match status" value="1"/>
</dbReference>
<dbReference type="GO" id="GO:0015424">
    <property type="term" value="F:ABC-type amino acid transporter activity"/>
    <property type="evidence" value="ECO:0007669"/>
    <property type="project" value="InterPro"/>
</dbReference>
<dbReference type="GO" id="GO:0016887">
    <property type="term" value="F:ATP hydrolysis activity"/>
    <property type="evidence" value="ECO:0007669"/>
    <property type="project" value="InterPro"/>
</dbReference>
<evidence type="ECO:0000256" key="1">
    <source>
        <dbReference type="ARBA" id="ARBA00005417"/>
    </source>
</evidence>
<dbReference type="PIRSF" id="PIRSF039085">
    <property type="entry name" value="ABC_ATPase_HisP"/>
    <property type="match status" value="1"/>
</dbReference>
<name>A0AAE7NRN3_9BRAD</name>
<organism evidence="7 8">
    <name type="scientific">Bradyrhizobium arachidis</name>
    <dbReference type="NCBI Taxonomy" id="858423"/>
    <lineage>
        <taxon>Bacteria</taxon>
        <taxon>Pseudomonadati</taxon>
        <taxon>Pseudomonadota</taxon>
        <taxon>Alphaproteobacteria</taxon>
        <taxon>Hyphomicrobiales</taxon>
        <taxon>Nitrobacteraceae</taxon>
        <taxon>Bradyrhizobium</taxon>
    </lineage>
</organism>
<evidence type="ECO:0000256" key="2">
    <source>
        <dbReference type="ARBA" id="ARBA00022448"/>
    </source>
</evidence>
<dbReference type="SUPFAM" id="SSF52540">
    <property type="entry name" value="P-loop containing nucleoside triphosphate hydrolases"/>
    <property type="match status" value="1"/>
</dbReference>
<reference evidence="7 8" key="1">
    <citation type="submission" date="2018-06" db="EMBL/GenBank/DDBJ databases">
        <title>Comparative genomics of Bradyrhizobium nodulating Arachidis hypogaea.</title>
        <authorList>
            <person name="Li Y."/>
        </authorList>
    </citation>
    <scope>NUCLEOTIDE SEQUENCE [LARGE SCALE GENOMIC DNA]</scope>
    <source>
        <strain evidence="7 8">CCBAU 051107</strain>
    </source>
</reference>
<dbReference type="PROSITE" id="PS00211">
    <property type="entry name" value="ABC_TRANSPORTER_1"/>
    <property type="match status" value="1"/>
</dbReference>
<sequence length="263" mass="29444">MSEMSMNPAEDAAAQPALREEPAVRMEAVYKHYGDFTALDQVDLKVAKGEKIVVCGPSGSGKSTLIRCINHIEKHDEGLIYVNGVELDRQRKNIDAVRRDTGMVFQSFNLFPHMTVLENCILAPMTVNGMSEAEARDLAMHFLTKVRIPDQAEKFPGQLSGGQQQRVAIARALCMRPKIMLFDEPTSALDPEMVKEVLETMKKLAEEGMTMLCVTHEMGFAREVADRIVFMNEGKVVEQAAPEEFFGNPKSERARTFLDQIIH</sequence>
<dbReference type="CDD" id="cd03262">
    <property type="entry name" value="ABC_HisP_GlnQ"/>
    <property type="match status" value="1"/>
</dbReference>
<dbReference type="InterPro" id="IPR003593">
    <property type="entry name" value="AAA+_ATPase"/>
</dbReference>
<protein>
    <submittedName>
        <fullName evidence="7">Amino acid ABC transporter ATP-binding protein</fullName>
    </submittedName>
</protein>
<accession>A0AAE7NRN3</accession>
<feature type="domain" description="ABC transporter" evidence="6">
    <location>
        <begin position="24"/>
        <end position="258"/>
    </location>
</feature>
<keyword evidence="4 7" id="KW-0067">ATP-binding</keyword>
<dbReference type="RefSeq" id="WP_092218599.1">
    <property type="nucleotide sequence ID" value="NZ_CP030050.1"/>
</dbReference>
<dbReference type="InterPro" id="IPR027417">
    <property type="entry name" value="P-loop_NTPase"/>
</dbReference>
<dbReference type="InterPro" id="IPR003439">
    <property type="entry name" value="ABC_transporter-like_ATP-bd"/>
</dbReference>
<dbReference type="AlphaFoldDB" id="A0AAE7NRN3"/>
<comment type="function">
    <text evidence="5">Involved in beta-(1--&gt;2)glucan export. Transmembrane domains (TMD) form a pore in the inner membrane and the ATP-binding domain (NBD) is responsible for energy generation.</text>
</comment>
<dbReference type="InterPro" id="IPR017871">
    <property type="entry name" value="ABC_transporter-like_CS"/>
</dbReference>
<evidence type="ECO:0000313" key="8">
    <source>
        <dbReference type="Proteomes" id="UP000594015"/>
    </source>
</evidence>
<dbReference type="GO" id="GO:0005524">
    <property type="term" value="F:ATP binding"/>
    <property type="evidence" value="ECO:0007669"/>
    <property type="project" value="UniProtKB-KW"/>
</dbReference>
<dbReference type="SMART" id="SM00382">
    <property type="entry name" value="AAA"/>
    <property type="match status" value="1"/>
</dbReference>
<evidence type="ECO:0000313" key="7">
    <source>
        <dbReference type="EMBL" id="QOZ68265.1"/>
    </source>
</evidence>
<comment type="similarity">
    <text evidence="1">Belongs to the ABC transporter superfamily.</text>
</comment>
<gene>
    <name evidence="7" type="primary">glnQ</name>
    <name evidence="7" type="ORF">WN72_19600</name>
</gene>
<dbReference type="Proteomes" id="UP000594015">
    <property type="component" value="Chromosome"/>
</dbReference>
<dbReference type="KEGG" id="barh:WN72_19600"/>
<dbReference type="Pfam" id="PF00005">
    <property type="entry name" value="ABC_tran"/>
    <property type="match status" value="1"/>
</dbReference>
<evidence type="ECO:0000256" key="5">
    <source>
        <dbReference type="ARBA" id="ARBA00024722"/>
    </source>
</evidence>